<feature type="domain" description="Glutamine amidotransferase type-2" evidence="12">
    <location>
        <begin position="2"/>
        <end position="210"/>
    </location>
</feature>
<dbReference type="PANTHER" id="PTHR43284">
    <property type="entry name" value="ASPARAGINE SYNTHETASE (GLUTAMINE-HYDROLYZING)"/>
    <property type="match status" value="1"/>
</dbReference>
<evidence type="ECO:0000256" key="2">
    <source>
        <dbReference type="ARBA" id="ARBA00005752"/>
    </source>
</evidence>
<keyword evidence="5 10" id="KW-0067">ATP-binding</keyword>
<feature type="binding site" evidence="10">
    <location>
        <position position="284"/>
    </location>
    <ligand>
        <name>ATP</name>
        <dbReference type="ChEBI" id="CHEBI:30616"/>
    </ligand>
</feature>
<dbReference type="InterPro" id="IPR033738">
    <property type="entry name" value="AsnB_N"/>
</dbReference>
<evidence type="ECO:0000256" key="3">
    <source>
        <dbReference type="ARBA" id="ARBA00012737"/>
    </source>
</evidence>
<dbReference type="CDD" id="cd01991">
    <property type="entry name" value="Asn_synthase_B_C"/>
    <property type="match status" value="1"/>
</dbReference>
<reference evidence="13 14" key="1">
    <citation type="submission" date="2015-02" db="EMBL/GenBank/DDBJ databases">
        <title>Genome sequence of thermotolerant Streptomyces cyaneogriseus subsp. Noncyanogenus NMWT1, the producer of nematocidal antibiotics nemadectin.</title>
        <authorList>
            <person name="Wang H."/>
            <person name="Li C."/>
            <person name="Xiang W."/>
            <person name="Wang X."/>
        </authorList>
    </citation>
    <scope>NUCLEOTIDE SEQUENCE [LARGE SCALE GENOMIC DNA]</scope>
    <source>
        <strain evidence="13 14">NMWT 1</strain>
    </source>
</reference>
<evidence type="ECO:0000256" key="1">
    <source>
        <dbReference type="ARBA" id="ARBA00005187"/>
    </source>
</evidence>
<dbReference type="KEGG" id="scw:TU94_05495"/>
<dbReference type="EC" id="6.3.5.4" evidence="3"/>
<dbReference type="SUPFAM" id="SSF52402">
    <property type="entry name" value="Adenine nucleotide alpha hydrolases-like"/>
    <property type="match status" value="1"/>
</dbReference>
<evidence type="ECO:0000313" key="14">
    <source>
        <dbReference type="Proteomes" id="UP000032234"/>
    </source>
</evidence>
<comment type="similarity">
    <text evidence="2">Belongs to the asparagine synthetase family.</text>
</comment>
<dbReference type="GO" id="GO:0005829">
    <property type="term" value="C:cytosol"/>
    <property type="evidence" value="ECO:0007669"/>
    <property type="project" value="TreeGrafter"/>
</dbReference>
<sequence length="593" mass="65380">MCGVCGTYAPDDGRFDRGVVATMHSRLVHRGPDETYSLNTDVLSAKLGRLGMNGLADGWQPAEDRSGRYVALTNGEVYNARELHEHLGSAGGANRVDVAVVPELVARYGVQGLSRIDGQFATVVLDRAKNELFLARDRFGICPMYYAVTGSRLHFCSELKPLVQSVPEAWKVDLGAVDQYLSLGNIVAPRTLVQGVRAVPPGCAVRFGPGLRPRTERYWRYGDFSAAGDGVGAEEIRETLRQSVRDRLHADVEIGAYLSGGFDSSAIVTEVSGLQSTPLRTFSVVFDDPALDEGRFQREVAAAVGSKHEQVVCRPADISARFEEMVRHCCYPQRETYNVAAMMLADTVRATGIKGVLSGEGADELFFGYDSYAFDSAARTGRAARAENEQAWGRADFGWEVDWRRLEQRRTAYLTPEVREALAGREFWRTRLIPFSDEEVASLSRMQLRSVADVYVQLSGHLLGDHGDSMLMGSSVEGRYPFLGNAVVALAQRVGDERKMVDFEGKSCLKTAYDGVVPDSVLRRGKHGFTAYDLRAVTDARTWDRWRDLVEASGLFPAGCLDTDPRSRAADKWDFRLSAISIALVMDELGLEL</sequence>
<feature type="active site" description="For GATase activity" evidence="9">
    <location>
        <position position="2"/>
    </location>
</feature>
<dbReference type="STRING" id="477245.TU94_05495"/>
<dbReference type="RefSeq" id="WP_044379833.1">
    <property type="nucleotide sequence ID" value="NZ_CP010849.1"/>
</dbReference>
<feature type="site" description="Important for beta-aspartyl-AMP intermediate formation" evidence="11">
    <location>
        <position position="360"/>
    </location>
</feature>
<dbReference type="GO" id="GO:0006529">
    <property type="term" value="P:asparagine biosynthetic process"/>
    <property type="evidence" value="ECO:0007669"/>
    <property type="project" value="UniProtKB-KW"/>
</dbReference>
<dbReference type="AlphaFoldDB" id="A0A0C5FTN5"/>
<evidence type="ECO:0000256" key="8">
    <source>
        <dbReference type="ARBA" id="ARBA00048741"/>
    </source>
</evidence>
<dbReference type="InterPro" id="IPR014729">
    <property type="entry name" value="Rossmann-like_a/b/a_fold"/>
</dbReference>
<protein>
    <recommendedName>
        <fullName evidence="3">asparagine synthase (glutamine-hydrolyzing)</fullName>
        <ecNumber evidence="3">6.3.5.4</ecNumber>
    </recommendedName>
</protein>
<dbReference type="HOGENOM" id="CLU_014658_3_1_11"/>
<dbReference type="InterPro" id="IPR006426">
    <property type="entry name" value="Asn_synth_AEB"/>
</dbReference>
<keyword evidence="14" id="KW-1185">Reference proteome</keyword>
<proteinExistence type="inferred from homology"/>
<evidence type="ECO:0000256" key="10">
    <source>
        <dbReference type="PIRSR" id="PIRSR001589-2"/>
    </source>
</evidence>
<accession>A0A0C5FTN5</accession>
<comment type="catalytic activity">
    <reaction evidence="8">
        <text>L-aspartate + L-glutamine + ATP + H2O = L-asparagine + L-glutamate + AMP + diphosphate + H(+)</text>
        <dbReference type="Rhea" id="RHEA:12228"/>
        <dbReference type="ChEBI" id="CHEBI:15377"/>
        <dbReference type="ChEBI" id="CHEBI:15378"/>
        <dbReference type="ChEBI" id="CHEBI:29985"/>
        <dbReference type="ChEBI" id="CHEBI:29991"/>
        <dbReference type="ChEBI" id="CHEBI:30616"/>
        <dbReference type="ChEBI" id="CHEBI:33019"/>
        <dbReference type="ChEBI" id="CHEBI:58048"/>
        <dbReference type="ChEBI" id="CHEBI:58359"/>
        <dbReference type="ChEBI" id="CHEBI:456215"/>
        <dbReference type="EC" id="6.3.5.4"/>
    </reaction>
</comment>
<dbReference type="NCBIfam" id="TIGR01536">
    <property type="entry name" value="asn_synth_AEB"/>
    <property type="match status" value="1"/>
</dbReference>
<dbReference type="Gene3D" id="3.40.50.620">
    <property type="entry name" value="HUPs"/>
    <property type="match status" value="1"/>
</dbReference>
<dbReference type="Pfam" id="PF13537">
    <property type="entry name" value="GATase_7"/>
    <property type="match status" value="1"/>
</dbReference>
<evidence type="ECO:0000256" key="9">
    <source>
        <dbReference type="PIRSR" id="PIRSR001589-1"/>
    </source>
</evidence>
<dbReference type="Pfam" id="PF00733">
    <property type="entry name" value="Asn_synthase"/>
    <property type="match status" value="1"/>
</dbReference>
<keyword evidence="9" id="KW-0028">Amino-acid biosynthesis</keyword>
<dbReference type="PIRSF" id="PIRSF001589">
    <property type="entry name" value="Asn_synthetase_glu-h"/>
    <property type="match status" value="1"/>
</dbReference>
<dbReference type="Gene3D" id="3.60.20.10">
    <property type="entry name" value="Glutamine Phosphoribosylpyrophosphate, subunit 1, domain 1"/>
    <property type="match status" value="1"/>
</dbReference>
<evidence type="ECO:0000313" key="13">
    <source>
        <dbReference type="EMBL" id="AJP01003.1"/>
    </source>
</evidence>
<evidence type="ECO:0000256" key="5">
    <source>
        <dbReference type="ARBA" id="ARBA00022840"/>
    </source>
</evidence>
<dbReference type="PANTHER" id="PTHR43284:SF1">
    <property type="entry name" value="ASPARAGINE SYNTHETASE"/>
    <property type="match status" value="1"/>
</dbReference>
<dbReference type="InterPro" id="IPR017932">
    <property type="entry name" value="GATase_2_dom"/>
</dbReference>
<evidence type="ECO:0000259" key="12">
    <source>
        <dbReference type="PROSITE" id="PS51278"/>
    </source>
</evidence>
<comment type="pathway">
    <text evidence="1">Amino-acid biosynthesis; L-asparagine biosynthesis; L-asparagine from L-aspartate (L-Gln route): step 1/1.</text>
</comment>
<dbReference type="OrthoDB" id="9763290at2"/>
<dbReference type="SUPFAM" id="SSF56235">
    <property type="entry name" value="N-terminal nucleophile aminohydrolases (Ntn hydrolases)"/>
    <property type="match status" value="1"/>
</dbReference>
<evidence type="ECO:0000256" key="6">
    <source>
        <dbReference type="ARBA" id="ARBA00022888"/>
    </source>
</evidence>
<name>A0A0C5FTN5_9ACTN</name>
<dbReference type="PROSITE" id="PS51278">
    <property type="entry name" value="GATASE_TYPE_2"/>
    <property type="match status" value="1"/>
</dbReference>
<organism evidence="13 14">
    <name type="scientific">Streptomyces cyaneogriseus subsp. noncyanogenus</name>
    <dbReference type="NCBI Taxonomy" id="477245"/>
    <lineage>
        <taxon>Bacteria</taxon>
        <taxon>Bacillati</taxon>
        <taxon>Actinomycetota</taxon>
        <taxon>Actinomycetes</taxon>
        <taxon>Kitasatosporales</taxon>
        <taxon>Streptomycetaceae</taxon>
        <taxon>Streptomyces</taxon>
    </lineage>
</organism>
<evidence type="ECO:0000256" key="4">
    <source>
        <dbReference type="ARBA" id="ARBA00022741"/>
    </source>
</evidence>
<feature type="binding site" evidence="10">
    <location>
        <position position="97"/>
    </location>
    <ligand>
        <name>L-glutamine</name>
        <dbReference type="ChEBI" id="CHEBI:58359"/>
    </ligand>
</feature>
<dbReference type="EMBL" id="CP010849">
    <property type="protein sequence ID" value="AJP01003.1"/>
    <property type="molecule type" value="Genomic_DNA"/>
</dbReference>
<dbReference type="CDD" id="cd00712">
    <property type="entry name" value="AsnB"/>
    <property type="match status" value="1"/>
</dbReference>
<evidence type="ECO:0000256" key="7">
    <source>
        <dbReference type="ARBA" id="ARBA00022962"/>
    </source>
</evidence>
<dbReference type="GO" id="GO:0004066">
    <property type="term" value="F:asparagine synthase (glutamine-hydrolyzing) activity"/>
    <property type="evidence" value="ECO:0007669"/>
    <property type="project" value="UniProtKB-EC"/>
</dbReference>
<evidence type="ECO:0000256" key="11">
    <source>
        <dbReference type="PIRSR" id="PIRSR001589-3"/>
    </source>
</evidence>
<feature type="binding site" evidence="10">
    <location>
        <begin position="358"/>
        <end position="359"/>
    </location>
    <ligand>
        <name>ATP</name>
        <dbReference type="ChEBI" id="CHEBI:30616"/>
    </ligand>
</feature>
<dbReference type="InterPro" id="IPR001962">
    <property type="entry name" value="Asn_synthase"/>
</dbReference>
<dbReference type="InterPro" id="IPR029055">
    <property type="entry name" value="Ntn_hydrolases_N"/>
</dbReference>
<dbReference type="GO" id="GO:0005524">
    <property type="term" value="F:ATP binding"/>
    <property type="evidence" value="ECO:0007669"/>
    <property type="project" value="UniProtKB-KW"/>
</dbReference>
<dbReference type="InterPro" id="IPR051786">
    <property type="entry name" value="ASN_synthetase/amidase"/>
</dbReference>
<keyword evidence="4 10" id="KW-0547">Nucleotide-binding</keyword>
<dbReference type="PATRIC" id="fig|477245.3.peg.1203"/>
<dbReference type="Proteomes" id="UP000032234">
    <property type="component" value="Chromosome"/>
</dbReference>
<keyword evidence="7 9" id="KW-0315">Glutamine amidotransferase</keyword>
<gene>
    <name evidence="13" type="ORF">TU94_05495</name>
</gene>
<keyword evidence="6 9" id="KW-0061">Asparagine biosynthesis</keyword>